<keyword evidence="2" id="KW-1185">Reference proteome</keyword>
<dbReference type="RefSeq" id="WP_190122202.1">
    <property type="nucleotide sequence ID" value="NZ_BMWG01000003.1"/>
</dbReference>
<proteinExistence type="predicted"/>
<comment type="caution">
    <text evidence="1">The sequence shown here is derived from an EMBL/GenBank/DDBJ whole genome shotgun (WGS) entry which is preliminary data.</text>
</comment>
<dbReference type="Proteomes" id="UP000630936">
    <property type="component" value="Unassembled WGS sequence"/>
</dbReference>
<reference evidence="1" key="2">
    <citation type="submission" date="2020-09" db="EMBL/GenBank/DDBJ databases">
        <authorList>
            <person name="Sun Q."/>
            <person name="Ohkuma M."/>
        </authorList>
    </citation>
    <scope>NUCLEOTIDE SEQUENCE</scope>
    <source>
        <strain evidence="1">JCM 4988</strain>
    </source>
</reference>
<gene>
    <name evidence="1" type="ORF">GCM10010387_15820</name>
</gene>
<dbReference type="AlphaFoldDB" id="A0A918PUP5"/>
<dbReference type="EMBL" id="BMWG01000003">
    <property type="protein sequence ID" value="GGZ23473.1"/>
    <property type="molecule type" value="Genomic_DNA"/>
</dbReference>
<accession>A0A918PUP5</accession>
<organism evidence="1 2">
    <name type="scientific">Streptomyces inusitatus</name>
    <dbReference type="NCBI Taxonomy" id="68221"/>
    <lineage>
        <taxon>Bacteria</taxon>
        <taxon>Bacillati</taxon>
        <taxon>Actinomycetota</taxon>
        <taxon>Actinomycetes</taxon>
        <taxon>Kitasatosporales</taxon>
        <taxon>Streptomycetaceae</taxon>
        <taxon>Streptomyces</taxon>
    </lineage>
</organism>
<reference evidence="1" key="1">
    <citation type="journal article" date="2014" name="Int. J. Syst. Evol. Microbiol.">
        <title>Complete genome sequence of Corynebacterium casei LMG S-19264T (=DSM 44701T), isolated from a smear-ripened cheese.</title>
        <authorList>
            <consortium name="US DOE Joint Genome Institute (JGI-PGF)"/>
            <person name="Walter F."/>
            <person name="Albersmeier A."/>
            <person name="Kalinowski J."/>
            <person name="Ruckert C."/>
        </authorList>
    </citation>
    <scope>NUCLEOTIDE SEQUENCE</scope>
    <source>
        <strain evidence="1">JCM 4988</strain>
    </source>
</reference>
<sequence>MTTQPPTRPAYPLPDSGTLSVAAQTALNASHQAAYRLGRVMAVVAAAAVRDILTGHDHEAAFDAAGVELTETADGSLQATGWYWTAAGEQHTFAEAIGEREASWSVSGMNEWTSYLDDSNRDVWHPLCTEALDRDGCPAYRLDLAKAAALPID</sequence>
<name>A0A918PUP5_9ACTN</name>
<evidence type="ECO:0000313" key="1">
    <source>
        <dbReference type="EMBL" id="GGZ23473.1"/>
    </source>
</evidence>
<evidence type="ECO:0000313" key="2">
    <source>
        <dbReference type="Proteomes" id="UP000630936"/>
    </source>
</evidence>
<protein>
    <submittedName>
        <fullName evidence="1">Uncharacterized protein</fullName>
    </submittedName>
</protein>